<evidence type="ECO:0000313" key="3">
    <source>
        <dbReference type="Proteomes" id="UP001321473"/>
    </source>
</evidence>
<feature type="compositionally biased region" description="Basic and acidic residues" evidence="1">
    <location>
        <begin position="76"/>
        <end position="105"/>
    </location>
</feature>
<feature type="compositionally biased region" description="Basic and acidic residues" evidence="1">
    <location>
        <begin position="1"/>
        <end position="15"/>
    </location>
</feature>
<dbReference type="Proteomes" id="UP001321473">
    <property type="component" value="Unassembled WGS sequence"/>
</dbReference>
<evidence type="ECO:0000256" key="1">
    <source>
        <dbReference type="SAM" id="MobiDB-lite"/>
    </source>
</evidence>
<proteinExistence type="predicted"/>
<keyword evidence="3" id="KW-1185">Reference proteome</keyword>
<dbReference type="AlphaFoldDB" id="A0AAQ4F7B8"/>
<comment type="caution">
    <text evidence="2">The sequence shown here is derived from an EMBL/GenBank/DDBJ whole genome shotgun (WGS) entry which is preliminary data.</text>
</comment>
<feature type="compositionally biased region" description="Polar residues" evidence="1">
    <location>
        <begin position="54"/>
        <end position="70"/>
    </location>
</feature>
<evidence type="ECO:0000313" key="2">
    <source>
        <dbReference type="EMBL" id="KAK8782979.1"/>
    </source>
</evidence>
<organism evidence="2 3">
    <name type="scientific">Amblyomma americanum</name>
    <name type="common">Lone star tick</name>
    <dbReference type="NCBI Taxonomy" id="6943"/>
    <lineage>
        <taxon>Eukaryota</taxon>
        <taxon>Metazoa</taxon>
        <taxon>Ecdysozoa</taxon>
        <taxon>Arthropoda</taxon>
        <taxon>Chelicerata</taxon>
        <taxon>Arachnida</taxon>
        <taxon>Acari</taxon>
        <taxon>Parasitiformes</taxon>
        <taxon>Ixodida</taxon>
        <taxon>Ixodoidea</taxon>
        <taxon>Ixodidae</taxon>
        <taxon>Amblyomminae</taxon>
        <taxon>Amblyomma</taxon>
    </lineage>
</organism>
<reference evidence="2 3" key="1">
    <citation type="journal article" date="2023" name="Arcadia Sci">
        <title>De novo assembly of a long-read Amblyomma americanum tick genome.</title>
        <authorList>
            <person name="Chou S."/>
            <person name="Poskanzer K.E."/>
            <person name="Rollins M."/>
            <person name="Thuy-Boun P.S."/>
        </authorList>
    </citation>
    <scope>NUCLEOTIDE SEQUENCE [LARGE SCALE GENOMIC DNA]</scope>
    <source>
        <strain evidence="2">F_SG_1</strain>
        <tissue evidence="2">Salivary glands</tissue>
    </source>
</reference>
<name>A0AAQ4F7B8_AMBAM</name>
<sequence>MPQLRNEHLNAKEESAPGQELHSQPELSFPRGQLQQEQEAVMPQQQFLPRPGPQHSQEGTLPQCFGSSCAHSKAPNCHEDPLRPFDKRRLGNEERDRDYGRDLRR</sequence>
<feature type="region of interest" description="Disordered" evidence="1">
    <location>
        <begin position="1"/>
        <end position="105"/>
    </location>
</feature>
<dbReference type="EMBL" id="JARKHS020006043">
    <property type="protein sequence ID" value="KAK8782979.1"/>
    <property type="molecule type" value="Genomic_DNA"/>
</dbReference>
<accession>A0AAQ4F7B8</accession>
<gene>
    <name evidence="2" type="ORF">V5799_015679</name>
</gene>
<feature type="compositionally biased region" description="Low complexity" evidence="1">
    <location>
        <begin position="33"/>
        <end position="46"/>
    </location>
</feature>
<protein>
    <submittedName>
        <fullName evidence="2">Uncharacterized protein</fullName>
    </submittedName>
</protein>